<dbReference type="InterPro" id="IPR018247">
    <property type="entry name" value="EF_Hand_1_Ca_BS"/>
</dbReference>
<evidence type="ECO:0000256" key="1">
    <source>
        <dbReference type="ARBA" id="ARBA00022723"/>
    </source>
</evidence>
<dbReference type="eggNOG" id="KOG0044">
    <property type="taxonomic scope" value="Eukaryota"/>
</dbReference>
<keyword evidence="3" id="KW-0106">Calcium</keyword>
<dbReference type="HOGENOM" id="CLU_072366_2_1_1"/>
<dbReference type="PROSITE" id="PS50222">
    <property type="entry name" value="EF_HAND_2"/>
    <property type="match status" value="2"/>
</dbReference>
<dbReference type="EMBL" id="DS234994">
    <property type="protein sequence ID" value="EEB10071.1"/>
    <property type="molecule type" value="Genomic_DNA"/>
</dbReference>
<feature type="domain" description="EF-hand" evidence="4">
    <location>
        <begin position="119"/>
        <end position="154"/>
    </location>
</feature>
<dbReference type="CTD" id="8233770"/>
<dbReference type="InParanoid" id="E0V9L5"/>
<dbReference type="InterPro" id="IPR002048">
    <property type="entry name" value="EF_hand_dom"/>
</dbReference>
<accession>E0V9L5</accession>
<name>E0V9L5_PEDHC</name>
<dbReference type="VEuPathDB" id="VectorBase:PHUM016390"/>
<gene>
    <name evidence="6" type="primary">8233770</name>
    <name evidence="5" type="ORF">Phum_PHUM016390</name>
</gene>
<evidence type="ECO:0000313" key="5">
    <source>
        <dbReference type="EMBL" id="EEB10071.1"/>
    </source>
</evidence>
<dbReference type="AlphaFoldDB" id="E0V9L5"/>
<dbReference type="SMART" id="SM00054">
    <property type="entry name" value="EFh"/>
    <property type="match status" value="1"/>
</dbReference>
<evidence type="ECO:0000259" key="4">
    <source>
        <dbReference type="PROSITE" id="PS50222"/>
    </source>
</evidence>
<dbReference type="Gene3D" id="1.10.238.10">
    <property type="entry name" value="EF-hand"/>
    <property type="match status" value="1"/>
</dbReference>
<dbReference type="RefSeq" id="XP_002422809.1">
    <property type="nucleotide sequence ID" value="XM_002422764.1"/>
</dbReference>
<dbReference type="OrthoDB" id="191686at2759"/>
<protein>
    <submittedName>
        <fullName evidence="5 6">Kv channel-interacting protein, putative</fullName>
    </submittedName>
</protein>
<dbReference type="OMA" id="SWIFRLY"/>
<dbReference type="GeneID" id="8233770"/>
<reference evidence="5" key="2">
    <citation type="submission" date="2007-04" db="EMBL/GenBank/DDBJ databases">
        <title>The genome of the human body louse.</title>
        <authorList>
            <consortium name="The Human Body Louse Genome Consortium"/>
            <person name="Kirkness E."/>
            <person name="Walenz B."/>
            <person name="Hass B."/>
            <person name="Bruggner R."/>
            <person name="Strausberg R."/>
        </authorList>
    </citation>
    <scope>NUCLEOTIDE SEQUENCE</scope>
    <source>
        <strain evidence="5">USDA</strain>
    </source>
</reference>
<keyword evidence="1" id="KW-0479">Metal-binding</keyword>
<keyword evidence="2" id="KW-0677">Repeat</keyword>
<dbReference type="PROSITE" id="PS00018">
    <property type="entry name" value="EF_HAND_1"/>
    <property type="match status" value="2"/>
</dbReference>
<dbReference type="GO" id="GO:0008076">
    <property type="term" value="C:voltage-gated potassium channel complex"/>
    <property type="evidence" value="ECO:0007669"/>
    <property type="project" value="TreeGrafter"/>
</dbReference>
<evidence type="ECO:0000313" key="7">
    <source>
        <dbReference type="Proteomes" id="UP000009046"/>
    </source>
</evidence>
<dbReference type="SUPFAM" id="SSF47473">
    <property type="entry name" value="EF-hand"/>
    <property type="match status" value="1"/>
</dbReference>
<proteinExistence type="predicted"/>
<dbReference type="Proteomes" id="UP000009046">
    <property type="component" value="Unassembled WGS sequence"/>
</dbReference>
<dbReference type="EMBL" id="AAZO01000194">
    <property type="status" value="NOT_ANNOTATED_CDS"/>
    <property type="molecule type" value="Genomic_DNA"/>
</dbReference>
<dbReference type="STRING" id="121224.E0V9L5"/>
<evidence type="ECO:0000313" key="6">
    <source>
        <dbReference type="EnsemblMetazoa" id="PHUM016390-PA"/>
    </source>
</evidence>
<reference evidence="6" key="3">
    <citation type="submission" date="2021-02" db="UniProtKB">
        <authorList>
            <consortium name="EnsemblMetazoa"/>
        </authorList>
    </citation>
    <scope>IDENTIFICATION</scope>
    <source>
        <strain evidence="6">USDA</strain>
    </source>
</reference>
<dbReference type="GO" id="GO:0015459">
    <property type="term" value="F:potassium channel regulator activity"/>
    <property type="evidence" value="ECO:0007669"/>
    <property type="project" value="TreeGrafter"/>
</dbReference>
<reference evidence="5" key="1">
    <citation type="submission" date="2007-04" db="EMBL/GenBank/DDBJ databases">
        <title>Annotation of Pediculus humanus corporis strain USDA.</title>
        <authorList>
            <person name="Kirkness E."/>
            <person name="Hannick L."/>
            <person name="Hass B."/>
            <person name="Bruggner R."/>
            <person name="Lawson D."/>
            <person name="Bidwell S."/>
            <person name="Joardar V."/>
            <person name="Caler E."/>
            <person name="Walenz B."/>
            <person name="Inman J."/>
            <person name="Schobel S."/>
            <person name="Galinsky K."/>
            <person name="Amedeo P."/>
            <person name="Strausberg R."/>
        </authorList>
    </citation>
    <scope>NUCLEOTIDE SEQUENCE</scope>
    <source>
        <strain evidence="5">USDA</strain>
    </source>
</reference>
<dbReference type="PRINTS" id="PR00450">
    <property type="entry name" value="RECOVERIN"/>
</dbReference>
<dbReference type="KEGG" id="phu:Phum_PHUM016390"/>
<organism>
    <name type="scientific">Pediculus humanus subsp. corporis</name>
    <name type="common">Body louse</name>
    <dbReference type="NCBI Taxonomy" id="121224"/>
    <lineage>
        <taxon>Eukaryota</taxon>
        <taxon>Metazoa</taxon>
        <taxon>Ecdysozoa</taxon>
        <taxon>Arthropoda</taxon>
        <taxon>Hexapoda</taxon>
        <taxon>Insecta</taxon>
        <taxon>Pterygota</taxon>
        <taxon>Neoptera</taxon>
        <taxon>Paraneoptera</taxon>
        <taxon>Psocodea</taxon>
        <taxon>Troctomorpha</taxon>
        <taxon>Phthiraptera</taxon>
        <taxon>Anoplura</taxon>
        <taxon>Pediculidae</taxon>
        <taxon>Pediculus</taxon>
    </lineage>
</organism>
<dbReference type="GO" id="GO:0005509">
    <property type="term" value="F:calcium ion binding"/>
    <property type="evidence" value="ECO:0007669"/>
    <property type="project" value="InterPro"/>
</dbReference>
<dbReference type="GO" id="GO:1901379">
    <property type="term" value="P:regulation of potassium ion transmembrane transport"/>
    <property type="evidence" value="ECO:0007669"/>
    <property type="project" value="TreeGrafter"/>
</dbReference>
<dbReference type="InterPro" id="IPR028846">
    <property type="entry name" value="Recoverin"/>
</dbReference>
<dbReference type="EnsemblMetazoa" id="PHUM016390-RA">
    <property type="protein sequence ID" value="PHUM016390-PA"/>
    <property type="gene ID" value="PHUM016390"/>
</dbReference>
<dbReference type="Pfam" id="PF13499">
    <property type="entry name" value="EF-hand_7"/>
    <property type="match status" value="1"/>
</dbReference>
<evidence type="ECO:0000256" key="2">
    <source>
        <dbReference type="ARBA" id="ARBA00022737"/>
    </source>
</evidence>
<dbReference type="CDD" id="cd00051">
    <property type="entry name" value="EFh"/>
    <property type="match status" value="2"/>
</dbReference>
<dbReference type="PANTHER" id="PTHR23055:SF167">
    <property type="entry name" value="EF-HAND DOMAIN-CONTAINING PROTEIN"/>
    <property type="match status" value="1"/>
</dbReference>
<dbReference type="PANTHER" id="PTHR23055">
    <property type="entry name" value="CALCIUM BINDING PROTEINS"/>
    <property type="match status" value="1"/>
</dbReference>
<sequence>MNDKKTKQNVSISFEKTKEKDSRIKSKLLTYIPEKLEILSQQTGLEKQQLRTLYRAFKGVCPNGAIDESTFKNIYCQLFPLGDGNAYAKYIFKTFDEKENGCITFSNLVTNLAYVLNGGLKEKLQWIFRLYDIDGDGKISKQEMSTIIQAIHNLLSPNEELSKEHTNLKLDLNSDGIITLDEFISYCFNVSNFFLCFTKIIFLSISLYT</sequence>
<keyword evidence="7" id="KW-1185">Reference proteome</keyword>
<dbReference type="InterPro" id="IPR011992">
    <property type="entry name" value="EF-hand-dom_pair"/>
</dbReference>
<evidence type="ECO:0000256" key="3">
    <source>
        <dbReference type="ARBA" id="ARBA00022837"/>
    </source>
</evidence>
<feature type="domain" description="EF-hand" evidence="4">
    <location>
        <begin position="83"/>
        <end position="118"/>
    </location>
</feature>